<sequence length="79" mass="8550">MDLLKLLDPTVHHTTTTTATIGKRPKTNGAATAAVLIRIASEMLETSPTLRKRMGITLSDLAAADKVRKELARKSLPIQ</sequence>
<name>A0ABX0QE52_9BACT</name>
<gene>
    <name evidence="1" type="ORF">F7231_10885</name>
</gene>
<organism evidence="1 2">
    <name type="scientific">Fibrivirga algicola</name>
    <dbReference type="NCBI Taxonomy" id="2950420"/>
    <lineage>
        <taxon>Bacteria</taxon>
        <taxon>Pseudomonadati</taxon>
        <taxon>Bacteroidota</taxon>
        <taxon>Cytophagia</taxon>
        <taxon>Cytophagales</taxon>
        <taxon>Spirosomataceae</taxon>
        <taxon>Fibrivirga</taxon>
    </lineage>
</organism>
<evidence type="ECO:0000313" key="2">
    <source>
        <dbReference type="Proteomes" id="UP000606008"/>
    </source>
</evidence>
<protein>
    <submittedName>
        <fullName evidence="1">Uncharacterized protein</fullName>
    </submittedName>
</protein>
<reference evidence="2" key="1">
    <citation type="submission" date="2019-09" db="EMBL/GenBank/DDBJ databases">
        <authorList>
            <person name="Jung D.-H."/>
        </authorList>
    </citation>
    <scope>NUCLEOTIDE SEQUENCE [LARGE SCALE GENOMIC DNA]</scope>
    <source>
        <strain evidence="2">JA-25</strain>
    </source>
</reference>
<evidence type="ECO:0000313" key="1">
    <source>
        <dbReference type="EMBL" id="NID10675.1"/>
    </source>
</evidence>
<dbReference type="Proteomes" id="UP000606008">
    <property type="component" value="Unassembled WGS sequence"/>
</dbReference>
<comment type="caution">
    <text evidence="1">The sequence shown here is derived from an EMBL/GenBank/DDBJ whole genome shotgun (WGS) entry which is preliminary data.</text>
</comment>
<proteinExistence type="predicted"/>
<reference evidence="2" key="2">
    <citation type="submission" date="2023-07" db="EMBL/GenBank/DDBJ databases">
        <authorList>
            <person name="Jung D.-H."/>
        </authorList>
    </citation>
    <scope>NUCLEOTIDE SEQUENCE [LARGE SCALE GENOMIC DNA]</scope>
    <source>
        <strain evidence="2">JA-25</strain>
    </source>
</reference>
<dbReference type="RefSeq" id="WP_085411072.1">
    <property type="nucleotide sequence ID" value="NZ_WAEL01000003.1"/>
</dbReference>
<accession>A0ABX0QE52</accession>
<dbReference type="EMBL" id="WAEL01000003">
    <property type="protein sequence ID" value="NID10675.1"/>
    <property type="molecule type" value="Genomic_DNA"/>
</dbReference>
<keyword evidence="2" id="KW-1185">Reference proteome</keyword>